<comment type="caution">
    <text evidence="4">The sequence shown here is derived from an EMBL/GenBank/DDBJ whole genome shotgun (WGS) entry which is preliminary data.</text>
</comment>
<dbReference type="Gene3D" id="3.40.109.10">
    <property type="entry name" value="NADH Oxidase"/>
    <property type="match status" value="1"/>
</dbReference>
<name>A0AA44BF51_9CLOT</name>
<dbReference type="PANTHER" id="PTHR43673">
    <property type="entry name" value="NAD(P)H NITROREDUCTASE YDGI-RELATED"/>
    <property type="match status" value="1"/>
</dbReference>
<dbReference type="Pfam" id="PF00881">
    <property type="entry name" value="Nitroreductase"/>
    <property type="match status" value="1"/>
</dbReference>
<evidence type="ECO:0000313" key="4">
    <source>
        <dbReference type="EMBL" id="NBG89638.1"/>
    </source>
</evidence>
<dbReference type="RefSeq" id="WP_160723505.1">
    <property type="nucleotide sequence ID" value="NZ_SUMG01000038.1"/>
</dbReference>
<dbReference type="InterPro" id="IPR029479">
    <property type="entry name" value="Nitroreductase"/>
</dbReference>
<reference evidence="4 5" key="1">
    <citation type="submission" date="2019-04" db="EMBL/GenBank/DDBJ databases">
        <title>Isachenkonia alkalipeptolytica gen. nov. sp. nov. a new anaerobic, alkiliphilic organothrophic bacterium capable to reduce synthesized ferrihydrite isolated from a soda lake.</title>
        <authorList>
            <person name="Toshchakov S.V."/>
            <person name="Zavarzina D.G."/>
            <person name="Zhilina T.N."/>
            <person name="Kostrikina N.A."/>
            <person name="Kublanov I.V."/>
        </authorList>
    </citation>
    <scope>NUCLEOTIDE SEQUENCE [LARGE SCALE GENOMIC DNA]</scope>
    <source>
        <strain evidence="4 5">Z-1701</strain>
    </source>
</reference>
<protein>
    <submittedName>
        <fullName evidence="4">Nitroreductase family protein</fullName>
    </submittedName>
</protein>
<dbReference type="AlphaFoldDB" id="A0AA44BF51"/>
<dbReference type="EMBL" id="SUMG01000038">
    <property type="protein sequence ID" value="NBG89638.1"/>
    <property type="molecule type" value="Genomic_DNA"/>
</dbReference>
<gene>
    <name evidence="4" type="ORF">ISALK_14225</name>
</gene>
<dbReference type="Proteomes" id="UP000449710">
    <property type="component" value="Unassembled WGS sequence"/>
</dbReference>
<keyword evidence="2" id="KW-0560">Oxidoreductase</keyword>
<evidence type="ECO:0000313" key="5">
    <source>
        <dbReference type="Proteomes" id="UP000449710"/>
    </source>
</evidence>
<accession>A0AA44BF51</accession>
<dbReference type="InterPro" id="IPR000415">
    <property type="entry name" value="Nitroreductase-like"/>
</dbReference>
<comment type="similarity">
    <text evidence="1">Belongs to the nitroreductase family.</text>
</comment>
<keyword evidence="5" id="KW-1185">Reference proteome</keyword>
<evidence type="ECO:0000259" key="3">
    <source>
        <dbReference type="Pfam" id="PF00881"/>
    </source>
</evidence>
<proteinExistence type="inferred from homology"/>
<feature type="domain" description="Nitroreductase" evidence="3">
    <location>
        <begin position="17"/>
        <end position="87"/>
    </location>
</feature>
<organism evidence="4 5">
    <name type="scientific">Isachenkonia alkalipeptolytica</name>
    <dbReference type="NCBI Taxonomy" id="2565777"/>
    <lineage>
        <taxon>Bacteria</taxon>
        <taxon>Bacillati</taxon>
        <taxon>Bacillota</taxon>
        <taxon>Clostridia</taxon>
        <taxon>Eubacteriales</taxon>
        <taxon>Clostridiaceae</taxon>
        <taxon>Isachenkonia</taxon>
    </lineage>
</organism>
<sequence length="196" mass="22190">MSEKNLKECLDTIKDIRSVRNYVDQPIEKEVLKNIVDCARMAPTARNIQPWEFVVVTDKDKLKNISEIIPQGEFIKSAAAGILVFCHKNTEYFLEDGSAATQNILVSARFHGLKSCWIAGYQGPYYENDDIPMCEGVPCTPIPDLYQMQSNLKKEFEVPEGFELISVVSLGYSNDNPPADKRALADVIHWNTFNKK</sequence>
<evidence type="ECO:0000256" key="2">
    <source>
        <dbReference type="ARBA" id="ARBA00023002"/>
    </source>
</evidence>
<dbReference type="PANTHER" id="PTHR43673:SF10">
    <property type="entry name" value="NADH DEHYDROGENASE_NAD(P)H NITROREDUCTASE XCC3605-RELATED"/>
    <property type="match status" value="1"/>
</dbReference>
<dbReference type="GO" id="GO:0016491">
    <property type="term" value="F:oxidoreductase activity"/>
    <property type="evidence" value="ECO:0007669"/>
    <property type="project" value="UniProtKB-KW"/>
</dbReference>
<dbReference type="SUPFAM" id="SSF55469">
    <property type="entry name" value="FMN-dependent nitroreductase-like"/>
    <property type="match status" value="1"/>
</dbReference>
<evidence type="ECO:0000256" key="1">
    <source>
        <dbReference type="ARBA" id="ARBA00007118"/>
    </source>
</evidence>